<gene>
    <name evidence="2" type="ORF">LENED_009449</name>
</gene>
<keyword evidence="1" id="KW-1133">Transmembrane helix</keyword>
<proteinExistence type="predicted"/>
<reference evidence="2 3" key="2">
    <citation type="submission" date="2017-02" db="EMBL/GenBank/DDBJ databases">
        <title>A genome survey and senescence transcriptome analysis in Lentinula edodes.</title>
        <authorList>
            <person name="Sakamoto Y."/>
            <person name="Nakade K."/>
            <person name="Sato S."/>
            <person name="Yoshida Y."/>
            <person name="Miyazaki K."/>
            <person name="Natsume S."/>
            <person name="Konno N."/>
        </authorList>
    </citation>
    <scope>NUCLEOTIDE SEQUENCE [LARGE SCALE GENOMIC DNA]</scope>
    <source>
        <strain evidence="2 3">NBRC 111202</strain>
    </source>
</reference>
<organism evidence="2 3">
    <name type="scientific">Lentinula edodes</name>
    <name type="common">Shiitake mushroom</name>
    <name type="synonym">Lentinus edodes</name>
    <dbReference type="NCBI Taxonomy" id="5353"/>
    <lineage>
        <taxon>Eukaryota</taxon>
        <taxon>Fungi</taxon>
        <taxon>Dikarya</taxon>
        <taxon>Basidiomycota</taxon>
        <taxon>Agaricomycotina</taxon>
        <taxon>Agaricomycetes</taxon>
        <taxon>Agaricomycetidae</taxon>
        <taxon>Agaricales</taxon>
        <taxon>Marasmiineae</taxon>
        <taxon>Omphalotaceae</taxon>
        <taxon>Lentinula</taxon>
    </lineage>
</organism>
<dbReference type="AlphaFoldDB" id="A0A1Q3EJW6"/>
<feature type="transmembrane region" description="Helical" evidence="1">
    <location>
        <begin position="20"/>
        <end position="40"/>
    </location>
</feature>
<keyword evidence="3" id="KW-1185">Reference proteome</keyword>
<evidence type="ECO:0000256" key="1">
    <source>
        <dbReference type="SAM" id="Phobius"/>
    </source>
</evidence>
<dbReference type="EMBL" id="BDGU01000450">
    <property type="protein sequence ID" value="GAW07459.1"/>
    <property type="molecule type" value="Genomic_DNA"/>
</dbReference>
<keyword evidence="1" id="KW-0472">Membrane</keyword>
<protein>
    <submittedName>
        <fullName evidence="2">Uncharacterized protein</fullName>
    </submittedName>
</protein>
<sequence length="215" mass="24692">MDENKCSNGTTWYVLRHNTDLLICILAIHNAAILAFGNTTKNSLNIRKRRSHLICVSIPSTKVKYNSKICDNPSPGTDVIISLLIPLGPVHFWTPRRTPRWRERSLCRRFADRLCILKKNIARALQIITIYGHGLSTDFGNIVTLNCSWVYRGSSHNWRYSQCRSNDQREYFDISSSPLYHNGSLTGNLELQDVKFILRIFKAFSIPSSLDLHQQ</sequence>
<dbReference type="Proteomes" id="UP000188533">
    <property type="component" value="Unassembled WGS sequence"/>
</dbReference>
<comment type="caution">
    <text evidence="2">The sequence shown here is derived from an EMBL/GenBank/DDBJ whole genome shotgun (WGS) entry which is preliminary data.</text>
</comment>
<evidence type="ECO:0000313" key="3">
    <source>
        <dbReference type="Proteomes" id="UP000188533"/>
    </source>
</evidence>
<name>A0A1Q3EJW6_LENED</name>
<accession>A0A1Q3EJW6</accession>
<keyword evidence="1" id="KW-0812">Transmembrane</keyword>
<evidence type="ECO:0000313" key="2">
    <source>
        <dbReference type="EMBL" id="GAW07459.1"/>
    </source>
</evidence>
<reference evidence="2 3" key="1">
    <citation type="submission" date="2016-08" db="EMBL/GenBank/DDBJ databases">
        <authorList>
            <consortium name="Lentinula edodes genome sequencing consortium"/>
            <person name="Sakamoto Y."/>
            <person name="Nakade K."/>
            <person name="Sato S."/>
            <person name="Yoshida Y."/>
            <person name="Miyazaki K."/>
            <person name="Natsume S."/>
            <person name="Konno N."/>
        </authorList>
    </citation>
    <scope>NUCLEOTIDE SEQUENCE [LARGE SCALE GENOMIC DNA]</scope>
    <source>
        <strain evidence="2 3">NBRC 111202</strain>
    </source>
</reference>